<dbReference type="PRINTS" id="PR00131">
    <property type="entry name" value="GLHYDRLASE1"/>
</dbReference>
<reference evidence="6" key="1">
    <citation type="journal article" date="2016" name="Nat. Commun.">
        <title>The Gonium pectorale genome demonstrates co-option of cell cycle regulation during the evolution of multicellularity.</title>
        <authorList>
            <person name="Hanschen E.R."/>
            <person name="Marriage T.N."/>
            <person name="Ferris P.J."/>
            <person name="Hamaji T."/>
            <person name="Toyoda A."/>
            <person name="Fujiyama A."/>
            <person name="Neme R."/>
            <person name="Noguchi H."/>
            <person name="Minakuchi Y."/>
            <person name="Suzuki M."/>
            <person name="Kawai-Toyooka H."/>
            <person name="Smith D.R."/>
            <person name="Sparks H."/>
            <person name="Anderson J."/>
            <person name="Bakaric R."/>
            <person name="Luria V."/>
            <person name="Karger A."/>
            <person name="Kirschner M.W."/>
            <person name="Durand P.M."/>
            <person name="Michod R.E."/>
            <person name="Nozaki H."/>
            <person name="Olson B.J."/>
        </authorList>
    </citation>
    <scope>NUCLEOTIDE SEQUENCE [LARGE SCALE GENOMIC DNA]</scope>
    <source>
        <strain evidence="6">NIES-2863</strain>
    </source>
</reference>
<protein>
    <recommendedName>
        <fullName evidence="7">Glycoside hydrolase family 1 protein</fullName>
    </recommendedName>
</protein>
<evidence type="ECO:0000256" key="3">
    <source>
        <dbReference type="ARBA" id="ARBA00023295"/>
    </source>
</evidence>
<gene>
    <name evidence="5" type="ORF">GPECTOR_2g1031</name>
</gene>
<dbReference type="GO" id="GO:0008422">
    <property type="term" value="F:beta-glucosidase activity"/>
    <property type="evidence" value="ECO:0007669"/>
    <property type="project" value="TreeGrafter"/>
</dbReference>
<dbReference type="Pfam" id="PF00232">
    <property type="entry name" value="Glyco_hydro_1"/>
    <property type="match status" value="1"/>
</dbReference>
<accession>A0A150H0H3</accession>
<dbReference type="SUPFAM" id="SSF51445">
    <property type="entry name" value="(Trans)glycosidases"/>
    <property type="match status" value="1"/>
</dbReference>
<comment type="caution">
    <text evidence="5">The sequence shown here is derived from an EMBL/GenBank/DDBJ whole genome shotgun (WGS) entry which is preliminary data.</text>
</comment>
<dbReference type="EMBL" id="LSYV01000003">
    <property type="protein sequence ID" value="KXZ55482.1"/>
    <property type="molecule type" value="Genomic_DNA"/>
</dbReference>
<keyword evidence="3" id="KW-0326">Glycosidase</keyword>
<dbReference type="Proteomes" id="UP000075714">
    <property type="component" value="Unassembled WGS sequence"/>
</dbReference>
<dbReference type="AlphaFoldDB" id="A0A150H0H3"/>
<evidence type="ECO:0000256" key="4">
    <source>
        <dbReference type="RuleBase" id="RU003690"/>
    </source>
</evidence>
<comment type="similarity">
    <text evidence="1 4">Belongs to the glycosyl hydrolase 1 family.</text>
</comment>
<evidence type="ECO:0000313" key="6">
    <source>
        <dbReference type="Proteomes" id="UP000075714"/>
    </source>
</evidence>
<evidence type="ECO:0000256" key="2">
    <source>
        <dbReference type="ARBA" id="ARBA00022801"/>
    </source>
</evidence>
<sequence>MPGDIMTDMPFALHPEGLYKAIEGYSGFGIPLYITETGIADHRDDRRALFINGYMREASGMMRAIADGHDVRGIYYWTLVDNFKWYNGYDMKFGLYSYKPGSGQEPRLKG</sequence>
<dbReference type="PANTHER" id="PTHR10353">
    <property type="entry name" value="GLYCOSYL HYDROLASE"/>
    <property type="match status" value="1"/>
</dbReference>
<proteinExistence type="inferred from homology"/>
<dbReference type="Gene3D" id="3.20.20.80">
    <property type="entry name" value="Glycosidases"/>
    <property type="match status" value="1"/>
</dbReference>
<dbReference type="GO" id="GO:0005975">
    <property type="term" value="P:carbohydrate metabolic process"/>
    <property type="evidence" value="ECO:0007669"/>
    <property type="project" value="InterPro"/>
</dbReference>
<dbReference type="PANTHER" id="PTHR10353:SF36">
    <property type="entry name" value="LP05116P"/>
    <property type="match status" value="1"/>
</dbReference>
<dbReference type="STRING" id="33097.A0A150H0H3"/>
<evidence type="ECO:0008006" key="7">
    <source>
        <dbReference type="Google" id="ProtNLM"/>
    </source>
</evidence>
<organism evidence="5 6">
    <name type="scientific">Gonium pectorale</name>
    <name type="common">Green alga</name>
    <dbReference type="NCBI Taxonomy" id="33097"/>
    <lineage>
        <taxon>Eukaryota</taxon>
        <taxon>Viridiplantae</taxon>
        <taxon>Chlorophyta</taxon>
        <taxon>core chlorophytes</taxon>
        <taxon>Chlorophyceae</taxon>
        <taxon>CS clade</taxon>
        <taxon>Chlamydomonadales</taxon>
        <taxon>Volvocaceae</taxon>
        <taxon>Gonium</taxon>
    </lineage>
</organism>
<dbReference type="OrthoDB" id="533673at2759"/>
<keyword evidence="6" id="KW-1185">Reference proteome</keyword>
<dbReference type="InterPro" id="IPR001360">
    <property type="entry name" value="Glyco_hydro_1"/>
</dbReference>
<evidence type="ECO:0000313" key="5">
    <source>
        <dbReference type="EMBL" id="KXZ55482.1"/>
    </source>
</evidence>
<keyword evidence="2" id="KW-0378">Hydrolase</keyword>
<evidence type="ECO:0000256" key="1">
    <source>
        <dbReference type="ARBA" id="ARBA00010838"/>
    </source>
</evidence>
<dbReference type="InterPro" id="IPR017853">
    <property type="entry name" value="GH"/>
</dbReference>
<name>A0A150H0H3_GONPE</name>